<evidence type="ECO:0000313" key="2">
    <source>
        <dbReference type="EMBL" id="RXK34984.1"/>
    </source>
</evidence>
<dbReference type="VEuPathDB" id="FungiDB:TREMEDRAFT_73503"/>
<feature type="compositionally biased region" description="Low complexity" evidence="1">
    <location>
        <begin position="88"/>
        <end position="98"/>
    </location>
</feature>
<evidence type="ECO:0000313" key="3">
    <source>
        <dbReference type="Proteomes" id="UP000289152"/>
    </source>
</evidence>
<proteinExistence type="predicted"/>
<feature type="region of interest" description="Disordered" evidence="1">
    <location>
        <begin position="603"/>
        <end position="647"/>
    </location>
</feature>
<organism evidence="2 3">
    <name type="scientific">Tremella mesenterica</name>
    <name type="common">Jelly fungus</name>
    <dbReference type="NCBI Taxonomy" id="5217"/>
    <lineage>
        <taxon>Eukaryota</taxon>
        <taxon>Fungi</taxon>
        <taxon>Dikarya</taxon>
        <taxon>Basidiomycota</taxon>
        <taxon>Agaricomycotina</taxon>
        <taxon>Tremellomycetes</taxon>
        <taxon>Tremellales</taxon>
        <taxon>Tremellaceae</taxon>
        <taxon>Tremella</taxon>
    </lineage>
</organism>
<dbReference type="Proteomes" id="UP000289152">
    <property type="component" value="Unassembled WGS sequence"/>
</dbReference>
<feature type="compositionally biased region" description="Low complexity" evidence="1">
    <location>
        <begin position="13"/>
        <end position="29"/>
    </location>
</feature>
<feature type="compositionally biased region" description="Gly residues" evidence="1">
    <location>
        <begin position="99"/>
        <end position="110"/>
    </location>
</feature>
<dbReference type="AlphaFoldDB" id="A0A4Q1BBF3"/>
<feature type="region of interest" description="Disordered" evidence="1">
    <location>
        <begin position="84"/>
        <end position="112"/>
    </location>
</feature>
<gene>
    <name evidence="2" type="ORF">M231_07767</name>
</gene>
<sequence>MTKSKKRVISTLSGSGHDPSTTSTSTSDVGVGGIRSGITDNDSVINGNGREKTGNGKDEISMGNTISSLSDKMEIENGMEIIAESNATGKSKSKSTTFGPGGSGGSGDSGGLRPIFTQEAFSGILEHIILDLPFSSIASALRICKNVNHVISTSSIIQLVLRKLYHSLPDIPPPPAGLPKQNHKPGPTLQRIIQREKNLAALTPTDIRCLHVPRGLVQQMEDGYMLMSESFAKKRRDDYPPEAPPEYEIDGWSVWKLPGEEEVISDGVAKKHQGMWRWRTEVGLEGGRVECLAFCPQDNVVVVARRLGPFQRDDMSRDVFSNRLYFYQMRPTDSSESKNLAAFAQGGQPHPSAALHCIEILSPKYDDDPRKLPNIDLQIIPGGRVAVTMWVPQLYPEACSGVWDWKRGLCLGIVEPADNFGSLFKTRFLTQDWVVGTTFRHIDDPDDEFDFTLPVYEGDIGYSPCIEVFSLLDPKHEIKPRVLGIGASPGSQPQAWSMSNLPQMGRICIHQLPTCLVMEMETLSPGFLPIDFQIQCPLLPSRALQTAMGTISFSLIGTVDDLLTGARNYTSVQGSFRARFLISECLAAVAAKNVIKNIRRERGLSRRSHSTNRRSSGMTEHDENNSNEWTDEEDEDENEDDDEDEVDKRPHWFLPWSDFSRSIHLRKDHPTLGPTWGSRVITVSSCDGRCMKKYNGVHPEEITPIVRDVLINIYDYNQETLNGYRIDRPLGTFRLGKTTSPLTYNDKKTTTQTHSCPLTKPILLPTLEFISEREKQTKTETTESAPMFVEDKMSSGLSYTKRTGLITFDPTRQLEKMFFDGDRIVFGMRNGANIISF</sequence>
<name>A0A4Q1BBF3_TREME</name>
<keyword evidence="3" id="KW-1185">Reference proteome</keyword>
<feature type="region of interest" description="Disordered" evidence="1">
    <location>
        <begin position="1"/>
        <end position="64"/>
    </location>
</feature>
<protein>
    <recommendedName>
        <fullName evidence="4">F-box domain-containing protein</fullName>
    </recommendedName>
</protein>
<accession>A0A4Q1BBF3</accession>
<comment type="caution">
    <text evidence="2">The sequence shown here is derived from an EMBL/GenBank/DDBJ whole genome shotgun (WGS) entry which is preliminary data.</text>
</comment>
<evidence type="ECO:0008006" key="4">
    <source>
        <dbReference type="Google" id="ProtNLM"/>
    </source>
</evidence>
<feature type="compositionally biased region" description="Basic and acidic residues" evidence="1">
    <location>
        <begin position="49"/>
        <end position="60"/>
    </location>
</feature>
<reference evidence="2 3" key="1">
    <citation type="submission" date="2016-06" db="EMBL/GenBank/DDBJ databases">
        <title>Evolution of pathogenesis and genome organization in the Tremellales.</title>
        <authorList>
            <person name="Cuomo C."/>
            <person name="Litvintseva A."/>
            <person name="Heitman J."/>
            <person name="Chen Y."/>
            <person name="Sun S."/>
            <person name="Springer D."/>
            <person name="Dromer F."/>
            <person name="Young S."/>
            <person name="Zeng Q."/>
            <person name="Chapman S."/>
            <person name="Gujja S."/>
            <person name="Saif S."/>
            <person name="Birren B."/>
        </authorList>
    </citation>
    <scope>NUCLEOTIDE SEQUENCE [LARGE SCALE GENOMIC DNA]</scope>
    <source>
        <strain evidence="2 3">ATCC 28783</strain>
    </source>
</reference>
<dbReference type="OrthoDB" id="2564566at2759"/>
<dbReference type="EMBL" id="SDIL01000167">
    <property type="protein sequence ID" value="RXK34984.1"/>
    <property type="molecule type" value="Genomic_DNA"/>
</dbReference>
<evidence type="ECO:0000256" key="1">
    <source>
        <dbReference type="SAM" id="MobiDB-lite"/>
    </source>
</evidence>
<dbReference type="InParanoid" id="A0A4Q1BBF3"/>
<feature type="compositionally biased region" description="Acidic residues" evidence="1">
    <location>
        <begin position="629"/>
        <end position="645"/>
    </location>
</feature>